<proteinExistence type="predicted"/>
<dbReference type="Proteomes" id="UP000062833">
    <property type="component" value="Chromosome"/>
</dbReference>
<dbReference type="AlphaFoldDB" id="A0A0M4QWK6"/>
<feature type="signal peptide" evidence="1">
    <location>
        <begin position="1"/>
        <end position="20"/>
    </location>
</feature>
<keyword evidence="3" id="KW-1185">Reference proteome</keyword>
<dbReference type="RefSeq" id="WP_062005121.1">
    <property type="nucleotide sequence ID" value="NZ_CP012677.1"/>
</dbReference>
<dbReference type="OrthoDB" id="4947594at2"/>
<organism evidence="2 3">
    <name type="scientific">Arthrobacter alpinus</name>
    <dbReference type="NCBI Taxonomy" id="656366"/>
    <lineage>
        <taxon>Bacteria</taxon>
        <taxon>Bacillati</taxon>
        <taxon>Actinomycetota</taxon>
        <taxon>Actinomycetes</taxon>
        <taxon>Micrococcales</taxon>
        <taxon>Micrococcaceae</taxon>
        <taxon>Arthrobacter</taxon>
    </lineage>
</organism>
<dbReference type="PROSITE" id="PS51257">
    <property type="entry name" value="PROKAR_LIPOPROTEIN"/>
    <property type="match status" value="1"/>
</dbReference>
<dbReference type="EMBL" id="CP012677">
    <property type="protein sequence ID" value="ALE91352.1"/>
    <property type="molecule type" value="Genomic_DNA"/>
</dbReference>
<accession>A0A0M4QWK6</accession>
<dbReference type="KEGG" id="aaq:AOC05_01630"/>
<evidence type="ECO:0008006" key="4">
    <source>
        <dbReference type="Google" id="ProtNLM"/>
    </source>
</evidence>
<sequence>MQRKIGILLLVGLLSGLLGACGSSSPQKAGDTFVADATAALEATPDVVTSKVRYTDPGGMGAVINVRVTADPAADLESVLAGSLRAVSGASGSLKSVSKVEFYVFPEGDEENGIRPNVLGLPQSPTVEEIRNYSK</sequence>
<name>A0A0M4QWK6_9MICC</name>
<evidence type="ECO:0000313" key="3">
    <source>
        <dbReference type="Proteomes" id="UP000062833"/>
    </source>
</evidence>
<protein>
    <recommendedName>
        <fullName evidence="4">Lipoprotein</fullName>
    </recommendedName>
</protein>
<keyword evidence="1" id="KW-0732">Signal</keyword>
<evidence type="ECO:0000256" key="1">
    <source>
        <dbReference type="SAM" id="SignalP"/>
    </source>
</evidence>
<reference evidence="3" key="1">
    <citation type="submission" date="2015-09" db="EMBL/GenBank/DDBJ databases">
        <title>Complete genome of Arthrobacter alpinus strain R3.8.</title>
        <authorList>
            <person name="See-Too W.S."/>
            <person name="Chan K.G."/>
        </authorList>
    </citation>
    <scope>NUCLEOTIDE SEQUENCE [LARGE SCALE GENOMIC DNA]</scope>
    <source>
        <strain evidence="3">R3.8</strain>
    </source>
</reference>
<evidence type="ECO:0000313" key="2">
    <source>
        <dbReference type="EMBL" id="ALE91352.1"/>
    </source>
</evidence>
<dbReference type="PATRIC" id="fig|656366.3.peg.370"/>
<feature type="chain" id="PRO_5039580752" description="Lipoprotein" evidence="1">
    <location>
        <begin position="21"/>
        <end position="135"/>
    </location>
</feature>
<gene>
    <name evidence="2" type="ORF">AOC05_01630</name>
</gene>